<protein>
    <submittedName>
        <fullName evidence="2">Uncharacterized protein</fullName>
    </submittedName>
</protein>
<feature type="transmembrane region" description="Helical" evidence="1">
    <location>
        <begin position="101"/>
        <end position="119"/>
    </location>
</feature>
<gene>
    <name evidence="2" type="ORF">SAMN05421820_101298</name>
</gene>
<accession>A0A1G9JKT0</accession>
<keyword evidence="3" id="KW-1185">Reference proteome</keyword>
<dbReference type="EMBL" id="FNGY01000001">
    <property type="protein sequence ID" value="SDL38098.1"/>
    <property type="molecule type" value="Genomic_DNA"/>
</dbReference>
<keyword evidence="1" id="KW-1133">Transmembrane helix</keyword>
<dbReference type="OrthoDB" id="651989at2"/>
<keyword evidence="1" id="KW-0472">Membrane</keyword>
<feature type="transmembrane region" description="Helical" evidence="1">
    <location>
        <begin position="6"/>
        <end position="24"/>
    </location>
</feature>
<feature type="transmembrane region" description="Helical" evidence="1">
    <location>
        <begin position="70"/>
        <end position="89"/>
    </location>
</feature>
<feature type="transmembrane region" description="Helical" evidence="1">
    <location>
        <begin position="161"/>
        <end position="182"/>
    </location>
</feature>
<organism evidence="2 3">
    <name type="scientific">Pedobacter steynii</name>
    <dbReference type="NCBI Taxonomy" id="430522"/>
    <lineage>
        <taxon>Bacteria</taxon>
        <taxon>Pseudomonadati</taxon>
        <taxon>Bacteroidota</taxon>
        <taxon>Sphingobacteriia</taxon>
        <taxon>Sphingobacteriales</taxon>
        <taxon>Sphingobacteriaceae</taxon>
        <taxon>Pedobacter</taxon>
    </lineage>
</organism>
<reference evidence="3" key="1">
    <citation type="submission" date="2016-10" db="EMBL/GenBank/DDBJ databases">
        <authorList>
            <person name="Varghese N."/>
            <person name="Submissions S."/>
        </authorList>
    </citation>
    <scope>NUCLEOTIDE SEQUENCE [LARGE SCALE GENOMIC DNA]</scope>
    <source>
        <strain evidence="3">DSM 19110</strain>
    </source>
</reference>
<dbReference type="AlphaFoldDB" id="A0A1G9JKT0"/>
<evidence type="ECO:0000313" key="2">
    <source>
        <dbReference type="EMBL" id="SDL38098.1"/>
    </source>
</evidence>
<sequence length="220" mass="24536">MSTSLLLQNLSSLSALLPIAAAIVNRRHLNHLQKIAAAFFIISGLFDFSLLLVMHFNVTLITTGGRANNAPLIHLFLLVSVFFYALIYFNAFNKLTLKRTSIVFAGIAGVLILINAFFIEGLLKFPSIGNTILSVTLILLSLLYFWQLLDQVEIVRLEKQPMFWISAGVLSYCSINIFLFMLMRSLGPLSSNFWTIHSVINIIANALFAIALLCKPQKTI</sequence>
<dbReference type="RefSeq" id="WP_074604266.1">
    <property type="nucleotide sequence ID" value="NZ_FNGY01000001.1"/>
</dbReference>
<keyword evidence="1" id="KW-0812">Transmembrane</keyword>
<name>A0A1G9JKT0_9SPHI</name>
<proteinExistence type="predicted"/>
<evidence type="ECO:0000256" key="1">
    <source>
        <dbReference type="SAM" id="Phobius"/>
    </source>
</evidence>
<dbReference type="STRING" id="430522.BFS30_26830"/>
<dbReference type="Proteomes" id="UP000183200">
    <property type="component" value="Unassembled WGS sequence"/>
</dbReference>
<feature type="transmembrane region" description="Helical" evidence="1">
    <location>
        <begin position="36"/>
        <end position="58"/>
    </location>
</feature>
<feature type="transmembrane region" description="Helical" evidence="1">
    <location>
        <begin position="194"/>
        <end position="214"/>
    </location>
</feature>
<evidence type="ECO:0000313" key="3">
    <source>
        <dbReference type="Proteomes" id="UP000183200"/>
    </source>
</evidence>
<feature type="transmembrane region" description="Helical" evidence="1">
    <location>
        <begin position="131"/>
        <end position="149"/>
    </location>
</feature>